<dbReference type="PANTHER" id="PTHR12001:SF85">
    <property type="entry name" value="SHORT CHAIN ISOPRENYL DIPHOSPHATE SYNTHASE"/>
    <property type="match status" value="1"/>
</dbReference>
<gene>
    <name evidence="7" type="ORF">LVJ94_01765</name>
</gene>
<dbReference type="InterPro" id="IPR000092">
    <property type="entry name" value="Polyprenyl_synt"/>
</dbReference>
<evidence type="ECO:0000256" key="6">
    <source>
        <dbReference type="RuleBase" id="RU004466"/>
    </source>
</evidence>
<dbReference type="RefSeq" id="WP_394835640.1">
    <property type="nucleotide sequence ID" value="NZ_CP089929.1"/>
</dbReference>
<evidence type="ECO:0000256" key="1">
    <source>
        <dbReference type="ARBA" id="ARBA00001946"/>
    </source>
</evidence>
<comment type="similarity">
    <text evidence="2 6">Belongs to the FPP/GGPP synthase family.</text>
</comment>
<evidence type="ECO:0000313" key="8">
    <source>
        <dbReference type="Proteomes" id="UP001374803"/>
    </source>
</evidence>
<keyword evidence="4" id="KW-0479">Metal-binding</keyword>
<dbReference type="Pfam" id="PF00348">
    <property type="entry name" value="polyprenyl_synt"/>
    <property type="match status" value="1"/>
</dbReference>
<dbReference type="Gene3D" id="1.10.600.10">
    <property type="entry name" value="Farnesyl Diphosphate Synthase"/>
    <property type="match status" value="1"/>
</dbReference>
<keyword evidence="3 6" id="KW-0808">Transferase</keyword>
<reference evidence="7" key="1">
    <citation type="submission" date="2021-12" db="EMBL/GenBank/DDBJ databases">
        <title>Discovery of the Pendulisporaceae a myxobacterial family with distinct sporulation behavior and unique specialized metabolism.</title>
        <authorList>
            <person name="Garcia R."/>
            <person name="Popoff A."/>
            <person name="Bader C.D."/>
            <person name="Loehr J."/>
            <person name="Walesch S."/>
            <person name="Walt C."/>
            <person name="Boldt J."/>
            <person name="Bunk B."/>
            <person name="Haeckl F.J.F.P.J."/>
            <person name="Gunesch A.P."/>
            <person name="Birkelbach J."/>
            <person name="Nuebel U."/>
            <person name="Pietschmann T."/>
            <person name="Bach T."/>
            <person name="Mueller R."/>
        </authorList>
    </citation>
    <scope>NUCLEOTIDE SEQUENCE</scope>
    <source>
        <strain evidence="7">MSr11367</strain>
    </source>
</reference>
<dbReference type="PROSITE" id="PS00723">
    <property type="entry name" value="POLYPRENYL_SYNTHASE_1"/>
    <property type="match status" value="1"/>
</dbReference>
<evidence type="ECO:0000256" key="5">
    <source>
        <dbReference type="ARBA" id="ARBA00022842"/>
    </source>
</evidence>
<name>A0ABZ2L4X3_9BACT</name>
<dbReference type="InterPro" id="IPR033749">
    <property type="entry name" value="Polyprenyl_synt_CS"/>
</dbReference>
<dbReference type="SUPFAM" id="SSF48576">
    <property type="entry name" value="Terpenoid synthases"/>
    <property type="match status" value="1"/>
</dbReference>
<dbReference type="InterPro" id="IPR008949">
    <property type="entry name" value="Isoprenoid_synthase_dom_sf"/>
</dbReference>
<protein>
    <submittedName>
        <fullName evidence="7">Polyprenyl synthetase family protein</fullName>
    </submittedName>
</protein>
<evidence type="ECO:0000256" key="2">
    <source>
        <dbReference type="ARBA" id="ARBA00006706"/>
    </source>
</evidence>
<dbReference type="EMBL" id="CP089983">
    <property type="protein sequence ID" value="WXB05991.1"/>
    <property type="molecule type" value="Genomic_DNA"/>
</dbReference>
<keyword evidence="8" id="KW-1185">Reference proteome</keyword>
<dbReference type="PANTHER" id="PTHR12001">
    <property type="entry name" value="GERANYLGERANYL PYROPHOSPHATE SYNTHASE"/>
    <property type="match status" value="1"/>
</dbReference>
<comment type="cofactor">
    <cofactor evidence="1">
        <name>Mg(2+)</name>
        <dbReference type="ChEBI" id="CHEBI:18420"/>
    </cofactor>
</comment>
<proteinExistence type="inferred from homology"/>
<dbReference type="PROSITE" id="PS00444">
    <property type="entry name" value="POLYPRENYL_SYNTHASE_2"/>
    <property type="match status" value="1"/>
</dbReference>
<evidence type="ECO:0000313" key="7">
    <source>
        <dbReference type="EMBL" id="WXB05991.1"/>
    </source>
</evidence>
<evidence type="ECO:0000256" key="4">
    <source>
        <dbReference type="ARBA" id="ARBA00022723"/>
    </source>
</evidence>
<dbReference type="CDD" id="cd00685">
    <property type="entry name" value="Trans_IPPS_HT"/>
    <property type="match status" value="1"/>
</dbReference>
<organism evidence="7 8">
    <name type="scientific">Pendulispora rubella</name>
    <dbReference type="NCBI Taxonomy" id="2741070"/>
    <lineage>
        <taxon>Bacteria</taxon>
        <taxon>Pseudomonadati</taxon>
        <taxon>Myxococcota</taxon>
        <taxon>Myxococcia</taxon>
        <taxon>Myxococcales</taxon>
        <taxon>Sorangiineae</taxon>
        <taxon>Pendulisporaceae</taxon>
        <taxon>Pendulispora</taxon>
    </lineage>
</organism>
<keyword evidence="5" id="KW-0460">Magnesium</keyword>
<dbReference type="Proteomes" id="UP001374803">
    <property type="component" value="Chromosome"/>
</dbReference>
<evidence type="ECO:0000256" key="3">
    <source>
        <dbReference type="ARBA" id="ARBA00022679"/>
    </source>
</evidence>
<sequence>MAHDQQAFKARIDRALDDFAREETSKLIAIDEDLAPMATQLRSAVSGGKRLRAAFCYWGWRAAGQDDSEEMIRAAAAVELVHAAAIVHDDIIDESPTRRGLPTVHVAFEATVAGAGRRAKRHALGLAMLVGDLLMAWAGQLFTSCGLPSAFLARTQSLWPVMSRELVAGECLEILSTARPPRMDRVLDIVRLKTAKYTVERPLHIGGVLGGASKALLSAFTAYAIPLGEAFQLRDDLLGVFGSPTSTGKSNQDDLIGYKPTSVLAIALSMAHPVDREELEILLGRGVLDLEQLDRVREIMQRSGARQHVESMIEERAAAAVRTIERTRLPSDASSALQSLVSAVVTRES</sequence>
<accession>A0ABZ2L4X3</accession>
<dbReference type="SFLD" id="SFLDS00005">
    <property type="entry name" value="Isoprenoid_Synthase_Type_I"/>
    <property type="match status" value="1"/>
</dbReference>